<dbReference type="PANTHER" id="PTHR38471:SF2">
    <property type="entry name" value="FOUR HELIX BUNDLE PROTEIN"/>
    <property type="match status" value="1"/>
</dbReference>
<dbReference type="Gene3D" id="1.20.1440.60">
    <property type="entry name" value="23S rRNA-intervening sequence"/>
    <property type="match status" value="1"/>
</dbReference>
<organism evidence="1 2">
    <name type="scientific">Pedobacter chinensis</name>
    <dbReference type="NCBI Taxonomy" id="2282421"/>
    <lineage>
        <taxon>Bacteria</taxon>
        <taxon>Pseudomonadati</taxon>
        <taxon>Bacteroidota</taxon>
        <taxon>Sphingobacteriia</taxon>
        <taxon>Sphingobacteriales</taxon>
        <taxon>Sphingobacteriaceae</taxon>
        <taxon>Pedobacter</taxon>
    </lineage>
</organism>
<dbReference type="Pfam" id="PF05635">
    <property type="entry name" value="23S_rRNA_IVP"/>
    <property type="match status" value="1"/>
</dbReference>
<name>A0A369PQV5_9SPHI</name>
<dbReference type="PANTHER" id="PTHR38471">
    <property type="entry name" value="FOUR HELIX BUNDLE PROTEIN"/>
    <property type="match status" value="1"/>
</dbReference>
<dbReference type="AlphaFoldDB" id="A0A369PQV5"/>
<gene>
    <name evidence="1" type="ORF">DU508_19170</name>
</gene>
<proteinExistence type="predicted"/>
<dbReference type="InterPro" id="IPR036583">
    <property type="entry name" value="23S_rRNA_IVS_sf"/>
</dbReference>
<evidence type="ECO:0000313" key="1">
    <source>
        <dbReference type="EMBL" id="RDC54933.1"/>
    </source>
</evidence>
<comment type="caution">
    <text evidence="1">The sequence shown here is derived from an EMBL/GenBank/DDBJ whole genome shotgun (WGS) entry which is preliminary data.</text>
</comment>
<reference evidence="1 2" key="1">
    <citation type="submission" date="2018-07" db="EMBL/GenBank/DDBJ databases">
        <title>Pedobacter sp. nov., isolated from soil.</title>
        <authorList>
            <person name="Zhou L.Y."/>
            <person name="Du Z.J."/>
        </authorList>
    </citation>
    <scope>NUCLEOTIDE SEQUENCE [LARGE SCALE GENOMIC DNA]</scope>
    <source>
        <strain evidence="1 2">JDX94</strain>
    </source>
</reference>
<dbReference type="InterPro" id="IPR012657">
    <property type="entry name" value="23S_rRNA-intervening_sequence"/>
</dbReference>
<dbReference type="RefSeq" id="WP_115404381.1">
    <property type="nucleotide sequence ID" value="NZ_QPKV01000009.1"/>
</dbReference>
<evidence type="ECO:0000313" key="2">
    <source>
        <dbReference type="Proteomes" id="UP000253961"/>
    </source>
</evidence>
<dbReference type="SUPFAM" id="SSF158446">
    <property type="entry name" value="IVS-encoded protein-like"/>
    <property type="match status" value="1"/>
</dbReference>
<dbReference type="OrthoDB" id="9811959at2"/>
<dbReference type="Proteomes" id="UP000253961">
    <property type="component" value="Unassembled WGS sequence"/>
</dbReference>
<dbReference type="NCBIfam" id="TIGR02436">
    <property type="entry name" value="four helix bundle protein"/>
    <property type="match status" value="1"/>
</dbReference>
<dbReference type="CDD" id="cd16377">
    <property type="entry name" value="23S_rRNA_IVP_like"/>
    <property type="match status" value="1"/>
</dbReference>
<keyword evidence="2" id="KW-1185">Reference proteome</keyword>
<sequence>MHNFKELKVWQKSIELAVEVYKATLLLPSDEKFGLISQMKRCSVSIPSNIAEGSGRGSGAQFKHFLTISQGSAFELETQIIISNMLELLDDGLAANLIEKTTEIQKMVYSLERKLI</sequence>
<protein>
    <submittedName>
        <fullName evidence="1">Four helix bundle protein</fullName>
    </submittedName>
</protein>
<accession>A0A369PQV5</accession>
<dbReference type="EMBL" id="QPKV01000009">
    <property type="protein sequence ID" value="RDC54933.1"/>
    <property type="molecule type" value="Genomic_DNA"/>
</dbReference>